<accession>A0ABX3H027</accession>
<evidence type="ECO:0000256" key="9">
    <source>
        <dbReference type="ARBA" id="ARBA00029829"/>
    </source>
</evidence>
<dbReference type="InterPro" id="IPR051474">
    <property type="entry name" value="Anti-sigma-K/W_factor"/>
</dbReference>
<organism evidence="14 15">
    <name type="scientific">Paenibacillus borealis</name>
    <dbReference type="NCBI Taxonomy" id="160799"/>
    <lineage>
        <taxon>Bacteria</taxon>
        <taxon>Bacillati</taxon>
        <taxon>Bacillota</taxon>
        <taxon>Bacilli</taxon>
        <taxon>Bacillales</taxon>
        <taxon>Paenibacillaceae</taxon>
        <taxon>Paenibacillus</taxon>
    </lineage>
</organism>
<dbReference type="EMBL" id="MPTB01000044">
    <property type="protein sequence ID" value="OMD41629.1"/>
    <property type="molecule type" value="Genomic_DNA"/>
</dbReference>
<keyword evidence="5 11" id="KW-1133">Transmembrane helix</keyword>
<evidence type="ECO:0000259" key="12">
    <source>
        <dbReference type="Pfam" id="PF10099"/>
    </source>
</evidence>
<dbReference type="InterPro" id="IPR018764">
    <property type="entry name" value="RskA_C"/>
</dbReference>
<evidence type="ECO:0000256" key="6">
    <source>
        <dbReference type="ARBA" id="ARBA00023136"/>
    </source>
</evidence>
<evidence type="ECO:0000259" key="13">
    <source>
        <dbReference type="Pfam" id="PF13490"/>
    </source>
</evidence>
<protein>
    <recommendedName>
        <fullName evidence="8">Anti-sigma-W factor RsiW</fullName>
    </recommendedName>
    <alternativeName>
        <fullName evidence="10">Regulator of SigK</fullName>
    </alternativeName>
    <alternativeName>
        <fullName evidence="9">Sigma-K anti-sigma factor RskA</fullName>
    </alternativeName>
</protein>
<feature type="transmembrane region" description="Helical" evidence="11">
    <location>
        <begin position="114"/>
        <end position="134"/>
    </location>
</feature>
<sequence length="268" mass="29173">MTEETNDRCELVELYVLEALPEDEMQKFEAHLMECADCSKRVKEYRSVMDLLPLASEPVQPPSGMKSRIMSRVLVADAPAQVKRSIEEEPVQALPVEREVKTVPPAAPAKKIPFWRYVSLGLAAAVLIMMIYAGQLRQDVDQLQQQLSGGTKPAQELKVDESVALSPAAKDIVASGLATIVVDSSGTHLVVQAENLPELTGTEVYQVWLIKGDTPQNAGTFVSSEGSGALYYSFKPQEYDTVAITLEPDAGGETPRGQMVLTSPIKKG</sequence>
<reference evidence="14 15" key="1">
    <citation type="submission" date="2016-10" db="EMBL/GenBank/DDBJ databases">
        <title>Paenibacillus species isolates.</title>
        <authorList>
            <person name="Beno S.M."/>
        </authorList>
    </citation>
    <scope>NUCLEOTIDE SEQUENCE [LARGE SCALE GENOMIC DNA]</scope>
    <source>
        <strain evidence="14 15">FSL H7-0744</strain>
    </source>
</reference>
<evidence type="ECO:0000256" key="2">
    <source>
        <dbReference type="ARBA" id="ARBA00004236"/>
    </source>
</evidence>
<comment type="similarity">
    <text evidence="7">Belongs to the zinc-associated anti-sigma factor (ZAS) superfamily. Anti-sigma-W factor family.</text>
</comment>
<dbReference type="InterPro" id="IPR027383">
    <property type="entry name" value="Znf_put"/>
</dbReference>
<evidence type="ECO:0000256" key="8">
    <source>
        <dbReference type="ARBA" id="ARBA00024438"/>
    </source>
</evidence>
<comment type="subcellular location">
    <subcellularLocation>
        <location evidence="2">Cell membrane</location>
    </subcellularLocation>
    <subcellularLocation>
        <location evidence="1">Membrane</location>
        <topology evidence="1">Single-pass membrane protein</topology>
    </subcellularLocation>
</comment>
<name>A0ABX3H027_PAEBO</name>
<keyword evidence="4 11" id="KW-0812">Transmembrane</keyword>
<comment type="caution">
    <text evidence="14">The sequence shown here is derived from an EMBL/GenBank/DDBJ whole genome shotgun (WGS) entry which is preliminary data.</text>
</comment>
<evidence type="ECO:0000256" key="5">
    <source>
        <dbReference type="ARBA" id="ARBA00022989"/>
    </source>
</evidence>
<keyword evidence="3" id="KW-1003">Cell membrane</keyword>
<dbReference type="Pfam" id="PF10099">
    <property type="entry name" value="RskA_C"/>
    <property type="match status" value="1"/>
</dbReference>
<dbReference type="PANTHER" id="PTHR37461">
    <property type="entry name" value="ANTI-SIGMA-K FACTOR RSKA"/>
    <property type="match status" value="1"/>
</dbReference>
<evidence type="ECO:0000256" key="10">
    <source>
        <dbReference type="ARBA" id="ARBA00030803"/>
    </source>
</evidence>
<evidence type="ECO:0000313" key="15">
    <source>
        <dbReference type="Proteomes" id="UP000187412"/>
    </source>
</evidence>
<gene>
    <name evidence="14" type="ORF">BSK56_26995</name>
</gene>
<dbReference type="Gene3D" id="1.10.10.1320">
    <property type="entry name" value="Anti-sigma factor, zinc-finger domain"/>
    <property type="match status" value="1"/>
</dbReference>
<dbReference type="Pfam" id="PF13490">
    <property type="entry name" value="zf-HC2"/>
    <property type="match status" value="1"/>
</dbReference>
<evidence type="ECO:0000256" key="4">
    <source>
        <dbReference type="ARBA" id="ARBA00022692"/>
    </source>
</evidence>
<evidence type="ECO:0000256" key="1">
    <source>
        <dbReference type="ARBA" id="ARBA00004167"/>
    </source>
</evidence>
<evidence type="ECO:0000256" key="11">
    <source>
        <dbReference type="SAM" id="Phobius"/>
    </source>
</evidence>
<dbReference type="PANTHER" id="PTHR37461:SF1">
    <property type="entry name" value="ANTI-SIGMA-K FACTOR RSKA"/>
    <property type="match status" value="1"/>
</dbReference>
<evidence type="ECO:0000256" key="3">
    <source>
        <dbReference type="ARBA" id="ARBA00022475"/>
    </source>
</evidence>
<proteinExistence type="inferred from homology"/>
<keyword evidence="6 11" id="KW-0472">Membrane</keyword>
<dbReference type="InterPro" id="IPR041916">
    <property type="entry name" value="Anti_sigma_zinc_sf"/>
</dbReference>
<feature type="domain" description="Anti-sigma K factor RskA C-terminal" evidence="12">
    <location>
        <begin position="122"/>
        <end position="258"/>
    </location>
</feature>
<dbReference type="Proteomes" id="UP000187412">
    <property type="component" value="Unassembled WGS sequence"/>
</dbReference>
<feature type="domain" description="Putative zinc-finger" evidence="13">
    <location>
        <begin position="10"/>
        <end position="38"/>
    </location>
</feature>
<dbReference type="RefSeq" id="WP_076113568.1">
    <property type="nucleotide sequence ID" value="NZ_MPTB01000044.1"/>
</dbReference>
<evidence type="ECO:0000256" key="7">
    <source>
        <dbReference type="ARBA" id="ARBA00024353"/>
    </source>
</evidence>
<keyword evidence="15" id="KW-1185">Reference proteome</keyword>
<evidence type="ECO:0000313" key="14">
    <source>
        <dbReference type="EMBL" id="OMD41629.1"/>
    </source>
</evidence>